<dbReference type="EMBL" id="CAXAMN010007369">
    <property type="protein sequence ID" value="CAK9021309.1"/>
    <property type="molecule type" value="Genomic_DNA"/>
</dbReference>
<protein>
    <submittedName>
        <fullName evidence="2">Uncharacterized protein</fullName>
    </submittedName>
</protein>
<name>A0ABP0K578_9DINO</name>
<accession>A0ABP0K578</accession>
<proteinExistence type="predicted"/>
<reference evidence="2 3" key="1">
    <citation type="submission" date="2024-02" db="EMBL/GenBank/DDBJ databases">
        <authorList>
            <person name="Chen Y."/>
            <person name="Shah S."/>
            <person name="Dougan E. K."/>
            <person name="Thang M."/>
            <person name="Chan C."/>
        </authorList>
    </citation>
    <scope>NUCLEOTIDE SEQUENCE [LARGE SCALE GENOMIC DNA]</scope>
</reference>
<evidence type="ECO:0000256" key="1">
    <source>
        <dbReference type="SAM" id="SignalP"/>
    </source>
</evidence>
<feature type="signal peptide" evidence="1">
    <location>
        <begin position="1"/>
        <end position="19"/>
    </location>
</feature>
<dbReference type="Proteomes" id="UP001642484">
    <property type="component" value="Unassembled WGS sequence"/>
</dbReference>
<evidence type="ECO:0000313" key="3">
    <source>
        <dbReference type="Proteomes" id="UP001642484"/>
    </source>
</evidence>
<feature type="chain" id="PRO_5047318765" evidence="1">
    <location>
        <begin position="20"/>
        <end position="113"/>
    </location>
</feature>
<evidence type="ECO:0000313" key="2">
    <source>
        <dbReference type="EMBL" id="CAK9021309.1"/>
    </source>
</evidence>
<keyword evidence="1" id="KW-0732">Signal</keyword>
<gene>
    <name evidence="2" type="ORF">CCMP2556_LOCUS14413</name>
</gene>
<sequence>MHTVFRSLMVAFLLHAVSAVTWVKGAGGASCEHTCASRDGCTEEVWPKSEEEFKDIAKLAGQECVTTQEGGAKYDPSTDGRHCGWSGPDGSRCSEAGDSGTYRFCPCNSDKEL</sequence>
<comment type="caution">
    <text evidence="2">The sequence shown here is derived from an EMBL/GenBank/DDBJ whole genome shotgun (WGS) entry which is preliminary data.</text>
</comment>
<organism evidence="2 3">
    <name type="scientific">Durusdinium trenchii</name>
    <dbReference type="NCBI Taxonomy" id="1381693"/>
    <lineage>
        <taxon>Eukaryota</taxon>
        <taxon>Sar</taxon>
        <taxon>Alveolata</taxon>
        <taxon>Dinophyceae</taxon>
        <taxon>Suessiales</taxon>
        <taxon>Symbiodiniaceae</taxon>
        <taxon>Durusdinium</taxon>
    </lineage>
</organism>
<keyword evidence="3" id="KW-1185">Reference proteome</keyword>